<keyword evidence="2" id="KW-0472">Membrane</keyword>
<feature type="region of interest" description="Disordered" evidence="1">
    <location>
        <begin position="1"/>
        <end position="45"/>
    </location>
</feature>
<keyword evidence="2" id="KW-1133">Transmembrane helix</keyword>
<evidence type="ECO:0000256" key="1">
    <source>
        <dbReference type="SAM" id="MobiDB-lite"/>
    </source>
</evidence>
<evidence type="ECO:0000256" key="2">
    <source>
        <dbReference type="SAM" id="Phobius"/>
    </source>
</evidence>
<name>A0ABN7UNQ9_GIGMA</name>
<evidence type="ECO:0000313" key="3">
    <source>
        <dbReference type="EMBL" id="CAG8633100.1"/>
    </source>
</evidence>
<sequence>MSTSTSQSGDVSIEVKTDDEVKKDEPKIDNIDDTEDKKENGSHSDKYLAVSPEGDFLVELVLKDFDFELQMYEIKISNDKDDSKQKSYRELSKIHTPSKFTNGQINLSKFINEQINLSKDKDAHKNIIKWSVSVSDKSTSSSEFRLLAISYISLKDMEDYRNKFKKFHLMKIPNNGFTFVFIINIINNVYSISDFKDKELPIKYGGVVKFISKKNDIINQNDEKDKQRTDKSSQNADRYTLIILTLSGIYKYQMKNKLIKNIQKLKYPKRVYDAMIHNINLIFNNLNDAEYKAYNFIHTFIKQCLNKHYFLVDTKNKDIEYMELYNLDTNQLVNNFQMQNLSGSYSLDSSPIYAISNNGKLLAYVFNKTIKIFSIECSLEIAKFELGADIPIEEDIPNEQLKFVNFFHNDEILLIFSTTKWFVWDIFSSLRDSIKLEDLGSIIELPLSFDKNIKPSNSFVVVNKGNKLAIYDDLFIKMYLKDLKKDEEQIWKKLSSDYFLKQDPNKNNNRDLQNKESKLDEYYHILEPWLLEEKRRQSNYSFYLDDKKEKLLLIGNHTIQVWHEQGPEEGPKKRSLEFIHVPLSHLPFNYEQSFRDAMNSEQFFIKVIDINYLEYNIQIENEDKSFQIKMAEYNIQIENIEDKSFQIKMADKNDTMNVVKYACYSLKYLSSYKKFEFYFKDKKFADIIEQTQKIILIFIKLHPTEWRLLDIRYDLMSVLIEAKEYKLVKYILSSKERLHIPLNIPWKDKKIISLQDKKEDEEKKNTIQTALSDRTMLAYFLEYYSNKSYEDKNNIGWMNTVVDIIPELYNCNEDESEEENHNNGWVNTVIDNISNLFKSKKIERKKAKVSFKFLEISPKANGLLKVFIPITQLIPQDCELDLQDIDYNTIVNIRMVPLVNFTTTKKIFDIRENKYVVYLKDLFSPFQFSSLKEEDYSPFIKLIESENKDNIREILYENPSMGAVMNWIFTLLGYPFYIGLKQSPTTYEIAKGNNADITMTGEEPDNPFSNILGSIVAVYDWSSISLDSWNFWPLTIISIICSFAFVIILQNIIISYMSDAFSDAVKDSKRGLYRFQIDFIHDFSLLEKSLEFNNLDSMFKDKIRAKYICFYDDPNITSSWNDASEKMKEKPYPVTQFDNKTILKFWESLSKDGVFNWGEGEKVEEVEKEVPKA</sequence>
<organism evidence="3 4">
    <name type="scientific">Gigaspora margarita</name>
    <dbReference type="NCBI Taxonomy" id="4874"/>
    <lineage>
        <taxon>Eukaryota</taxon>
        <taxon>Fungi</taxon>
        <taxon>Fungi incertae sedis</taxon>
        <taxon>Mucoromycota</taxon>
        <taxon>Glomeromycotina</taxon>
        <taxon>Glomeromycetes</taxon>
        <taxon>Diversisporales</taxon>
        <taxon>Gigasporaceae</taxon>
        <taxon>Gigaspora</taxon>
    </lineage>
</organism>
<feature type="transmembrane region" description="Helical" evidence="2">
    <location>
        <begin position="1029"/>
        <end position="1049"/>
    </location>
</feature>
<feature type="compositionally biased region" description="Basic and acidic residues" evidence="1">
    <location>
        <begin position="13"/>
        <end position="45"/>
    </location>
</feature>
<reference evidence="3 4" key="1">
    <citation type="submission" date="2021-06" db="EMBL/GenBank/DDBJ databases">
        <authorList>
            <person name="Kallberg Y."/>
            <person name="Tangrot J."/>
            <person name="Rosling A."/>
        </authorList>
    </citation>
    <scope>NUCLEOTIDE SEQUENCE [LARGE SCALE GENOMIC DNA]</scope>
    <source>
        <strain evidence="3 4">120-4 pot B 10/14</strain>
    </source>
</reference>
<dbReference type="EMBL" id="CAJVQB010004339">
    <property type="protein sequence ID" value="CAG8633100.1"/>
    <property type="molecule type" value="Genomic_DNA"/>
</dbReference>
<accession>A0ABN7UNQ9</accession>
<protein>
    <submittedName>
        <fullName evidence="3">17097_t:CDS:1</fullName>
    </submittedName>
</protein>
<evidence type="ECO:0000313" key="4">
    <source>
        <dbReference type="Proteomes" id="UP000789901"/>
    </source>
</evidence>
<comment type="caution">
    <text evidence="3">The sequence shown here is derived from an EMBL/GenBank/DDBJ whole genome shotgun (WGS) entry which is preliminary data.</text>
</comment>
<proteinExistence type="predicted"/>
<keyword evidence="4" id="KW-1185">Reference proteome</keyword>
<keyword evidence="2" id="KW-0812">Transmembrane</keyword>
<dbReference type="Proteomes" id="UP000789901">
    <property type="component" value="Unassembled WGS sequence"/>
</dbReference>
<feature type="compositionally biased region" description="Polar residues" evidence="1">
    <location>
        <begin position="1"/>
        <end position="10"/>
    </location>
</feature>
<gene>
    <name evidence="3" type="ORF">GMARGA_LOCUS8440</name>
</gene>